<protein>
    <recommendedName>
        <fullName evidence="2">Chorismate mutase domain-containing protein</fullName>
    </recommendedName>
</protein>
<dbReference type="Pfam" id="PF01817">
    <property type="entry name" value="CM_2"/>
    <property type="match status" value="1"/>
</dbReference>
<dbReference type="AlphaFoldDB" id="A0A3B0T1H6"/>
<dbReference type="InterPro" id="IPR002701">
    <property type="entry name" value="CM_II_prokaryot"/>
</dbReference>
<reference evidence="3" key="1">
    <citation type="submission" date="2018-06" db="EMBL/GenBank/DDBJ databases">
        <authorList>
            <person name="Zhirakovskaya E."/>
        </authorList>
    </citation>
    <scope>NUCLEOTIDE SEQUENCE</scope>
</reference>
<dbReference type="InterPro" id="IPR051331">
    <property type="entry name" value="Chorismate_mutase-related"/>
</dbReference>
<evidence type="ECO:0000313" key="3">
    <source>
        <dbReference type="EMBL" id="VAW06209.1"/>
    </source>
</evidence>
<gene>
    <name evidence="3" type="ORF">MNBD_ALPHA01-1135</name>
</gene>
<dbReference type="InterPro" id="IPR036979">
    <property type="entry name" value="CM_dom_sf"/>
</dbReference>
<dbReference type="GO" id="GO:0004106">
    <property type="term" value="F:chorismate mutase activity"/>
    <property type="evidence" value="ECO:0007669"/>
    <property type="project" value="InterPro"/>
</dbReference>
<organism evidence="3">
    <name type="scientific">hydrothermal vent metagenome</name>
    <dbReference type="NCBI Taxonomy" id="652676"/>
    <lineage>
        <taxon>unclassified sequences</taxon>
        <taxon>metagenomes</taxon>
        <taxon>ecological metagenomes</taxon>
    </lineage>
</organism>
<dbReference type="GO" id="GO:0009697">
    <property type="term" value="P:salicylic acid biosynthetic process"/>
    <property type="evidence" value="ECO:0007669"/>
    <property type="project" value="TreeGrafter"/>
</dbReference>
<name>A0A3B0T1H6_9ZZZZ</name>
<accession>A0A3B0T1H6</accession>
<keyword evidence="1" id="KW-0413">Isomerase</keyword>
<dbReference type="EMBL" id="UOEJ01000232">
    <property type="protein sequence ID" value="VAW06209.1"/>
    <property type="molecule type" value="Genomic_DNA"/>
</dbReference>
<dbReference type="InterPro" id="IPR036263">
    <property type="entry name" value="Chorismate_II_sf"/>
</dbReference>
<dbReference type="PROSITE" id="PS51168">
    <property type="entry name" value="CHORISMATE_MUT_2"/>
    <property type="match status" value="1"/>
</dbReference>
<dbReference type="PANTHER" id="PTHR38041:SF1">
    <property type="entry name" value="CHORISMATE MUTASE"/>
    <property type="match status" value="1"/>
</dbReference>
<dbReference type="SMART" id="SM00830">
    <property type="entry name" value="CM_2"/>
    <property type="match status" value="1"/>
</dbReference>
<proteinExistence type="predicted"/>
<evidence type="ECO:0000259" key="2">
    <source>
        <dbReference type="PROSITE" id="PS51168"/>
    </source>
</evidence>
<dbReference type="SUPFAM" id="SSF48600">
    <property type="entry name" value="Chorismate mutase II"/>
    <property type="match status" value="1"/>
</dbReference>
<dbReference type="PANTHER" id="PTHR38041">
    <property type="entry name" value="CHORISMATE MUTASE"/>
    <property type="match status" value="1"/>
</dbReference>
<feature type="domain" description="Chorismate mutase" evidence="2">
    <location>
        <begin position="18"/>
        <end position="108"/>
    </location>
</feature>
<dbReference type="GO" id="GO:0046417">
    <property type="term" value="P:chorismate metabolic process"/>
    <property type="evidence" value="ECO:0007669"/>
    <property type="project" value="InterPro"/>
</dbReference>
<evidence type="ECO:0000256" key="1">
    <source>
        <dbReference type="ARBA" id="ARBA00023235"/>
    </source>
</evidence>
<sequence>MTSHNSFHNKRKDIAYATRQCVNMDELRGEIDQLDRVIVELLSIRQGFMEQAARIKQDRNLVRDEIRIEDVVAKATAHAEKVGAHPELVEMLYRNMIEWCINYEMDVFDSK</sequence>
<dbReference type="Gene3D" id="1.20.59.10">
    <property type="entry name" value="Chorismate mutase"/>
    <property type="match status" value="1"/>
</dbReference>